<dbReference type="NCBIfam" id="TIGR00229">
    <property type="entry name" value="sensory_box"/>
    <property type="match status" value="2"/>
</dbReference>
<dbReference type="InterPro" id="IPR035965">
    <property type="entry name" value="PAS-like_dom_sf"/>
</dbReference>
<dbReference type="AlphaFoldDB" id="A0A848DL73"/>
<organism evidence="8 9">
    <name type="scientific">Pseudonocardia bannensis</name>
    <dbReference type="NCBI Taxonomy" id="630973"/>
    <lineage>
        <taxon>Bacteria</taxon>
        <taxon>Bacillati</taxon>
        <taxon>Actinomycetota</taxon>
        <taxon>Actinomycetes</taxon>
        <taxon>Pseudonocardiales</taxon>
        <taxon>Pseudonocardiaceae</taxon>
        <taxon>Pseudonocardia</taxon>
    </lineage>
</organism>
<dbReference type="EC" id="2.7.13.3" evidence="2"/>
<keyword evidence="9" id="KW-1185">Reference proteome</keyword>
<dbReference type="Proteomes" id="UP000586918">
    <property type="component" value="Unassembled WGS sequence"/>
</dbReference>
<keyword evidence="3" id="KW-0597">Phosphoprotein</keyword>
<evidence type="ECO:0000313" key="9">
    <source>
        <dbReference type="Proteomes" id="UP000586918"/>
    </source>
</evidence>
<dbReference type="PANTHER" id="PTHR43304">
    <property type="entry name" value="PHYTOCHROME-LIKE PROTEIN CPH1"/>
    <property type="match status" value="1"/>
</dbReference>
<comment type="catalytic activity">
    <reaction evidence="1">
        <text>ATP + protein L-histidine = ADP + protein N-phospho-L-histidine.</text>
        <dbReference type="EC" id="2.7.13.3"/>
    </reaction>
</comment>
<feature type="domain" description="PAC" evidence="7">
    <location>
        <begin position="173"/>
        <end position="222"/>
    </location>
</feature>
<dbReference type="Gene3D" id="3.30.450.20">
    <property type="entry name" value="PAS domain"/>
    <property type="match status" value="2"/>
</dbReference>
<dbReference type="InterPro" id="IPR000014">
    <property type="entry name" value="PAS"/>
</dbReference>
<evidence type="ECO:0000259" key="7">
    <source>
        <dbReference type="PROSITE" id="PS50113"/>
    </source>
</evidence>
<dbReference type="PANTHER" id="PTHR43304:SF1">
    <property type="entry name" value="PAC DOMAIN-CONTAINING PROTEIN"/>
    <property type="match status" value="1"/>
</dbReference>
<protein>
    <recommendedName>
        <fullName evidence="2">histidine kinase</fullName>
        <ecNumber evidence="2">2.7.13.3</ecNumber>
    </recommendedName>
</protein>
<name>A0A848DL73_9PSEU</name>
<dbReference type="PROSITE" id="PS50113">
    <property type="entry name" value="PAC"/>
    <property type="match status" value="1"/>
</dbReference>
<evidence type="ECO:0000256" key="4">
    <source>
        <dbReference type="ARBA" id="ARBA00022679"/>
    </source>
</evidence>
<dbReference type="Gene3D" id="2.10.70.100">
    <property type="match status" value="1"/>
</dbReference>
<gene>
    <name evidence="8" type="ORF">HF519_17150</name>
</gene>
<keyword evidence="4" id="KW-0808">Transferase</keyword>
<sequence length="222" mass="25359">MLAVGNYDGYFTMVNPAFCDALGWSAGELTSLPSWAFLHPDDQHRAVEIIEQTRFDDAGVSTGHVVRMLCRNGSYRWGRWNFRSFPDAELRYWSGTTLSDADSPDPGPPVLVGTWEWDISDNVLTWSDELYRMFDLPDQLPIDYQDFLGHIHPEERHIVDAGIQRSLQSGEEFSDDFRIVHENGRIRWIRAIARLVDEAGGDAQLMFGIAVDITERRERGLP</sequence>
<comment type="caution">
    <text evidence="8">The sequence shown here is derived from an EMBL/GenBank/DDBJ whole genome shotgun (WGS) entry which is preliminary data.</text>
</comment>
<dbReference type="SUPFAM" id="SSF55785">
    <property type="entry name" value="PYP-like sensor domain (PAS domain)"/>
    <property type="match status" value="2"/>
</dbReference>
<dbReference type="PROSITE" id="PS50112">
    <property type="entry name" value="PAS"/>
    <property type="match status" value="1"/>
</dbReference>
<dbReference type="SMART" id="SM00086">
    <property type="entry name" value="PAC"/>
    <property type="match status" value="2"/>
</dbReference>
<evidence type="ECO:0000259" key="6">
    <source>
        <dbReference type="PROSITE" id="PS50112"/>
    </source>
</evidence>
<evidence type="ECO:0000256" key="1">
    <source>
        <dbReference type="ARBA" id="ARBA00000085"/>
    </source>
</evidence>
<evidence type="ECO:0000256" key="2">
    <source>
        <dbReference type="ARBA" id="ARBA00012438"/>
    </source>
</evidence>
<evidence type="ECO:0000256" key="3">
    <source>
        <dbReference type="ARBA" id="ARBA00022553"/>
    </source>
</evidence>
<dbReference type="CDD" id="cd00130">
    <property type="entry name" value="PAS"/>
    <property type="match status" value="2"/>
</dbReference>
<keyword evidence="5" id="KW-0418">Kinase</keyword>
<evidence type="ECO:0000256" key="5">
    <source>
        <dbReference type="ARBA" id="ARBA00022777"/>
    </source>
</evidence>
<accession>A0A848DL73</accession>
<proteinExistence type="predicted"/>
<evidence type="ECO:0000313" key="8">
    <source>
        <dbReference type="EMBL" id="NMH93266.1"/>
    </source>
</evidence>
<reference evidence="8 9" key="1">
    <citation type="submission" date="2020-04" db="EMBL/GenBank/DDBJ databases">
        <authorList>
            <person name="Klaysubun C."/>
            <person name="Duangmal K."/>
            <person name="Lipun K."/>
        </authorList>
    </citation>
    <scope>NUCLEOTIDE SEQUENCE [LARGE SCALE GENOMIC DNA]</scope>
    <source>
        <strain evidence="8 9">DSM 45300</strain>
    </source>
</reference>
<dbReference type="InterPro" id="IPR000700">
    <property type="entry name" value="PAS-assoc_C"/>
</dbReference>
<dbReference type="InterPro" id="IPR052162">
    <property type="entry name" value="Sensor_kinase/Photoreceptor"/>
</dbReference>
<feature type="domain" description="PAS" evidence="6">
    <location>
        <begin position="1"/>
        <end position="57"/>
    </location>
</feature>
<dbReference type="InterPro" id="IPR013655">
    <property type="entry name" value="PAS_fold_3"/>
</dbReference>
<dbReference type="EMBL" id="JAAXKZ010000062">
    <property type="protein sequence ID" value="NMH93266.1"/>
    <property type="molecule type" value="Genomic_DNA"/>
</dbReference>
<dbReference type="InterPro" id="IPR001610">
    <property type="entry name" value="PAC"/>
</dbReference>
<dbReference type="Pfam" id="PF08447">
    <property type="entry name" value="PAS_3"/>
    <property type="match status" value="2"/>
</dbReference>
<dbReference type="GO" id="GO:0004673">
    <property type="term" value="F:protein histidine kinase activity"/>
    <property type="evidence" value="ECO:0007669"/>
    <property type="project" value="UniProtKB-EC"/>
</dbReference>